<feature type="transmembrane region" description="Helical" evidence="1">
    <location>
        <begin position="48"/>
        <end position="69"/>
    </location>
</feature>
<keyword evidence="1" id="KW-0472">Membrane</keyword>
<evidence type="ECO:0000256" key="1">
    <source>
        <dbReference type="SAM" id="Phobius"/>
    </source>
</evidence>
<reference evidence="2 3" key="1">
    <citation type="journal article" date="2020" name="Nat. Food">
        <title>A phased Vanilla planifolia genome enables genetic improvement of flavour and production.</title>
        <authorList>
            <person name="Hasing T."/>
            <person name="Tang H."/>
            <person name="Brym M."/>
            <person name="Khazi F."/>
            <person name="Huang T."/>
            <person name="Chambers A.H."/>
        </authorList>
    </citation>
    <scope>NUCLEOTIDE SEQUENCE [LARGE SCALE GENOMIC DNA]</scope>
    <source>
        <tissue evidence="2">Leaf</tissue>
    </source>
</reference>
<dbReference type="AlphaFoldDB" id="A0A835RD02"/>
<feature type="transmembrane region" description="Helical" evidence="1">
    <location>
        <begin position="21"/>
        <end position="42"/>
    </location>
</feature>
<evidence type="ECO:0000313" key="2">
    <source>
        <dbReference type="EMBL" id="KAG0488824.1"/>
    </source>
</evidence>
<sequence length="155" mass="16511">MPNTRESPLMPPAAADSSSSVAVMASVVILCLNAVATIYYAWGEPQNVAFALVSYAVLLALLVCIRILEKRRDAKEGTGGGGIKVAVWVLATMLNVGFTWRAAAMLPNALAAVAWGLVAVFSLGSFWALVIYRPVGSDKMYGVRSYAELSVEEKV</sequence>
<evidence type="ECO:0000313" key="3">
    <source>
        <dbReference type="Proteomes" id="UP000636800"/>
    </source>
</evidence>
<dbReference type="PANTHER" id="PTHR46610:SF20">
    <property type="entry name" value="OS05G0181300 PROTEIN"/>
    <property type="match status" value="1"/>
</dbReference>
<feature type="transmembrane region" description="Helical" evidence="1">
    <location>
        <begin position="81"/>
        <end position="103"/>
    </location>
</feature>
<comment type="caution">
    <text evidence="2">The sequence shown here is derived from an EMBL/GenBank/DDBJ whole genome shotgun (WGS) entry which is preliminary data.</text>
</comment>
<dbReference type="OrthoDB" id="278338at2759"/>
<keyword evidence="1" id="KW-0812">Transmembrane</keyword>
<keyword evidence="1" id="KW-1133">Transmembrane helix</keyword>
<feature type="transmembrane region" description="Helical" evidence="1">
    <location>
        <begin position="109"/>
        <end position="132"/>
    </location>
</feature>
<name>A0A835RD02_VANPL</name>
<gene>
    <name evidence="2" type="ORF">HPP92_007635</name>
</gene>
<dbReference type="InterPro" id="IPR045501">
    <property type="entry name" value="DUF6490"/>
</dbReference>
<dbReference type="Pfam" id="PF20100">
    <property type="entry name" value="DUF6490"/>
    <property type="match status" value="1"/>
</dbReference>
<dbReference type="EMBL" id="JADCNL010000003">
    <property type="protein sequence ID" value="KAG0488824.1"/>
    <property type="molecule type" value="Genomic_DNA"/>
</dbReference>
<protein>
    <submittedName>
        <fullName evidence="2">Uncharacterized protein</fullName>
    </submittedName>
</protein>
<proteinExistence type="predicted"/>
<dbReference type="Proteomes" id="UP000636800">
    <property type="component" value="Chromosome 3"/>
</dbReference>
<organism evidence="2 3">
    <name type="scientific">Vanilla planifolia</name>
    <name type="common">Vanilla</name>
    <dbReference type="NCBI Taxonomy" id="51239"/>
    <lineage>
        <taxon>Eukaryota</taxon>
        <taxon>Viridiplantae</taxon>
        <taxon>Streptophyta</taxon>
        <taxon>Embryophyta</taxon>
        <taxon>Tracheophyta</taxon>
        <taxon>Spermatophyta</taxon>
        <taxon>Magnoliopsida</taxon>
        <taxon>Liliopsida</taxon>
        <taxon>Asparagales</taxon>
        <taxon>Orchidaceae</taxon>
        <taxon>Vanilloideae</taxon>
        <taxon>Vanilleae</taxon>
        <taxon>Vanilla</taxon>
    </lineage>
</organism>
<dbReference type="PANTHER" id="PTHR46610">
    <property type="entry name" value="OS05G0181300 PROTEIN"/>
    <property type="match status" value="1"/>
</dbReference>
<keyword evidence="3" id="KW-1185">Reference proteome</keyword>
<accession>A0A835RD02</accession>